<gene>
    <name evidence="2" type="ORF">NAEGRDRAFT_68094</name>
</gene>
<proteinExistence type="predicted"/>
<dbReference type="Proteomes" id="UP000006671">
    <property type="component" value="Unassembled WGS sequence"/>
</dbReference>
<evidence type="ECO:0000256" key="1">
    <source>
        <dbReference type="SAM" id="Coils"/>
    </source>
</evidence>
<dbReference type="RefSeq" id="XP_002676770.1">
    <property type="nucleotide sequence ID" value="XM_002676724.1"/>
</dbReference>
<dbReference type="VEuPathDB" id="AmoebaDB:NAEGRDRAFT_68094"/>
<name>D2VGT9_NAEGR</name>
<dbReference type="KEGG" id="ngr:NAEGRDRAFT_68094"/>
<evidence type="ECO:0000313" key="2">
    <source>
        <dbReference type="EMBL" id="EFC44026.1"/>
    </source>
</evidence>
<keyword evidence="1" id="KW-0175">Coiled coil</keyword>
<organism evidence="3">
    <name type="scientific">Naegleria gruberi</name>
    <name type="common">Amoeba</name>
    <dbReference type="NCBI Taxonomy" id="5762"/>
    <lineage>
        <taxon>Eukaryota</taxon>
        <taxon>Discoba</taxon>
        <taxon>Heterolobosea</taxon>
        <taxon>Tetramitia</taxon>
        <taxon>Eutetramitia</taxon>
        <taxon>Vahlkampfiidae</taxon>
        <taxon>Naegleria</taxon>
    </lineage>
</organism>
<dbReference type="OMA" id="SETWIEF"/>
<dbReference type="EMBL" id="GG738870">
    <property type="protein sequence ID" value="EFC44026.1"/>
    <property type="molecule type" value="Genomic_DNA"/>
</dbReference>
<evidence type="ECO:0000313" key="3">
    <source>
        <dbReference type="Proteomes" id="UP000006671"/>
    </source>
</evidence>
<accession>D2VGT9</accession>
<sequence>MQQDKDNKKDNQQPIDFQKIREKIDEIPQDVFYQVNDDIDEDLIRKKIEKDAEQIANQKIKLMLKKLEEIQFDSIKKYYKEKPILEEERRRAELEKQQELFYKQERERLLKQQEEEEKKKNEELKIKKEKDFMHYKNYIDNLHDEIGRLTSNIIENPTAPSLIDLYDKKNDHPFTAQILHQFEMEGIIENPTLKQEQDDDSIINSRFAEQKRREAMLLNHSEETAQKKEEREIDLNPLKQTLSKYGIKGLNEYLDKTIEEKTRAFKLAEEEMRMNELLFILNMLKGGKKLNKNWISQVSSNSETWIEFFSKNYQSKEEKLISTNLVPEQDQTILSQEQLASQKEKRMYQFNNPLFTEESVTNFVRASKL</sequence>
<reference evidence="2 3" key="1">
    <citation type="journal article" date="2010" name="Cell">
        <title>The genome of Naegleria gruberi illuminates early eukaryotic versatility.</title>
        <authorList>
            <person name="Fritz-Laylin L.K."/>
            <person name="Prochnik S.E."/>
            <person name="Ginger M.L."/>
            <person name="Dacks J.B."/>
            <person name="Carpenter M.L."/>
            <person name="Field M.C."/>
            <person name="Kuo A."/>
            <person name="Paredez A."/>
            <person name="Chapman J."/>
            <person name="Pham J."/>
            <person name="Shu S."/>
            <person name="Neupane R."/>
            <person name="Cipriano M."/>
            <person name="Mancuso J."/>
            <person name="Tu H."/>
            <person name="Salamov A."/>
            <person name="Lindquist E."/>
            <person name="Shapiro H."/>
            <person name="Lucas S."/>
            <person name="Grigoriev I.V."/>
            <person name="Cande W.Z."/>
            <person name="Fulton C."/>
            <person name="Rokhsar D.S."/>
            <person name="Dawson S.C."/>
        </authorList>
    </citation>
    <scope>NUCLEOTIDE SEQUENCE [LARGE SCALE GENOMIC DNA]</scope>
    <source>
        <strain evidence="2 3">NEG-M</strain>
    </source>
</reference>
<protein>
    <submittedName>
        <fullName evidence="2">Predicted protein</fullName>
    </submittedName>
</protein>
<dbReference type="AlphaFoldDB" id="D2VGT9"/>
<dbReference type="GeneID" id="8847871"/>
<feature type="coiled-coil region" evidence="1">
    <location>
        <begin position="75"/>
        <end position="131"/>
    </location>
</feature>
<dbReference type="OrthoDB" id="10416059at2759"/>
<keyword evidence="3" id="KW-1185">Reference proteome</keyword>
<dbReference type="InParanoid" id="D2VGT9"/>